<dbReference type="Proteomes" id="UP000053555">
    <property type="component" value="Unassembled WGS sequence"/>
</dbReference>
<evidence type="ECO:0000256" key="2">
    <source>
        <dbReference type="SAM" id="SignalP"/>
    </source>
</evidence>
<feature type="signal peptide" evidence="2">
    <location>
        <begin position="1"/>
        <end position="24"/>
    </location>
</feature>
<protein>
    <submittedName>
        <fullName evidence="3">Fasciclin-like arabinogalactan protein 4</fullName>
    </submittedName>
</protein>
<accession>A0A0B2PD83</accession>
<feature type="chain" id="PRO_5002092901" evidence="2">
    <location>
        <begin position="25"/>
        <end position="94"/>
    </location>
</feature>
<sequence>MATLVNILHYHVLLQFLSWSDLHALPPLRQAHHHAPSNHWSCPDNFGSVNLTRNSQSGVISIYSPAPYSPSNTTILSLKKNRDGTEKPLSATAL</sequence>
<organism evidence="3">
    <name type="scientific">Glycine soja</name>
    <name type="common">Wild soybean</name>
    <dbReference type="NCBI Taxonomy" id="3848"/>
    <lineage>
        <taxon>Eukaryota</taxon>
        <taxon>Viridiplantae</taxon>
        <taxon>Streptophyta</taxon>
        <taxon>Embryophyta</taxon>
        <taxon>Tracheophyta</taxon>
        <taxon>Spermatophyta</taxon>
        <taxon>Magnoliopsida</taxon>
        <taxon>eudicotyledons</taxon>
        <taxon>Gunneridae</taxon>
        <taxon>Pentapetalae</taxon>
        <taxon>rosids</taxon>
        <taxon>fabids</taxon>
        <taxon>Fabales</taxon>
        <taxon>Fabaceae</taxon>
        <taxon>Papilionoideae</taxon>
        <taxon>50 kb inversion clade</taxon>
        <taxon>NPAAA clade</taxon>
        <taxon>indigoferoid/millettioid clade</taxon>
        <taxon>Phaseoleae</taxon>
        <taxon>Glycine</taxon>
        <taxon>Glycine subgen. Soja</taxon>
    </lineage>
</organism>
<dbReference type="EMBL" id="KN668255">
    <property type="protein sequence ID" value="KHN05628.1"/>
    <property type="molecule type" value="Genomic_DNA"/>
</dbReference>
<dbReference type="AlphaFoldDB" id="A0A0B2PD83"/>
<proteinExistence type="predicted"/>
<gene>
    <name evidence="3" type="ORF">glysoja_036791</name>
</gene>
<keyword evidence="2" id="KW-0732">Signal</keyword>
<reference evidence="3" key="1">
    <citation type="submission" date="2014-07" db="EMBL/GenBank/DDBJ databases">
        <title>Identification of a novel salt tolerance gene in wild soybean by whole-genome sequencing.</title>
        <authorList>
            <person name="Lam H.-M."/>
            <person name="Qi X."/>
            <person name="Li M.-W."/>
            <person name="Liu X."/>
            <person name="Xie M."/>
            <person name="Ni M."/>
            <person name="Xu X."/>
        </authorList>
    </citation>
    <scope>NUCLEOTIDE SEQUENCE [LARGE SCALE GENOMIC DNA]</scope>
    <source>
        <tissue evidence="3">Root</tissue>
    </source>
</reference>
<evidence type="ECO:0000313" key="3">
    <source>
        <dbReference type="EMBL" id="KHN05628.1"/>
    </source>
</evidence>
<evidence type="ECO:0000256" key="1">
    <source>
        <dbReference type="SAM" id="MobiDB-lite"/>
    </source>
</evidence>
<feature type="region of interest" description="Disordered" evidence="1">
    <location>
        <begin position="74"/>
        <end position="94"/>
    </location>
</feature>
<name>A0A0B2PD83_GLYSO</name>